<feature type="region of interest" description="Disordered" evidence="1">
    <location>
        <begin position="148"/>
        <end position="174"/>
    </location>
</feature>
<keyword evidence="2" id="KW-0732">Signal</keyword>
<dbReference type="Proteomes" id="UP001265746">
    <property type="component" value="Unassembled WGS sequence"/>
</dbReference>
<evidence type="ECO:0000313" key="3">
    <source>
        <dbReference type="EMBL" id="KAK2599693.1"/>
    </source>
</evidence>
<evidence type="ECO:0000313" key="4">
    <source>
        <dbReference type="Proteomes" id="UP001265746"/>
    </source>
</evidence>
<evidence type="ECO:0000256" key="1">
    <source>
        <dbReference type="SAM" id="MobiDB-lite"/>
    </source>
</evidence>
<protein>
    <submittedName>
        <fullName evidence="3">Uncharacterized protein</fullName>
    </submittedName>
</protein>
<keyword evidence="4" id="KW-1185">Reference proteome</keyword>
<feature type="chain" id="PRO_5042108300" evidence="2">
    <location>
        <begin position="16"/>
        <end position="174"/>
    </location>
</feature>
<feature type="compositionally biased region" description="Polar residues" evidence="1">
    <location>
        <begin position="148"/>
        <end position="161"/>
    </location>
</feature>
<dbReference type="AlphaFoldDB" id="A0AAD9S8A7"/>
<accession>A0AAD9S8A7</accession>
<feature type="compositionally biased region" description="Basic residues" evidence="1">
    <location>
        <begin position="165"/>
        <end position="174"/>
    </location>
</feature>
<comment type="caution">
    <text evidence="3">The sequence shown here is derived from an EMBL/GenBank/DDBJ whole genome shotgun (WGS) entry which is preliminary data.</text>
</comment>
<evidence type="ECO:0000256" key="2">
    <source>
        <dbReference type="SAM" id="SignalP"/>
    </source>
</evidence>
<name>A0AAD9S8A7_PHOAM</name>
<proteinExistence type="predicted"/>
<gene>
    <name evidence="3" type="ORF">N8I77_011426</name>
</gene>
<feature type="signal peptide" evidence="2">
    <location>
        <begin position="1"/>
        <end position="15"/>
    </location>
</feature>
<reference evidence="3" key="1">
    <citation type="submission" date="2023-06" db="EMBL/GenBank/DDBJ databases">
        <authorList>
            <person name="Noh H."/>
        </authorList>
    </citation>
    <scope>NUCLEOTIDE SEQUENCE</scope>
    <source>
        <strain evidence="3">DUCC20226</strain>
    </source>
</reference>
<organism evidence="3 4">
    <name type="scientific">Phomopsis amygdali</name>
    <name type="common">Fusicoccum amygdali</name>
    <dbReference type="NCBI Taxonomy" id="1214568"/>
    <lineage>
        <taxon>Eukaryota</taxon>
        <taxon>Fungi</taxon>
        <taxon>Dikarya</taxon>
        <taxon>Ascomycota</taxon>
        <taxon>Pezizomycotina</taxon>
        <taxon>Sordariomycetes</taxon>
        <taxon>Sordariomycetidae</taxon>
        <taxon>Diaporthales</taxon>
        <taxon>Diaporthaceae</taxon>
        <taxon>Diaporthe</taxon>
    </lineage>
</organism>
<sequence length="174" mass="18710">MKFFILFTIITFSLAVRGGLQLDYADVPAPCVDTCRPVAEISGICDVDADFDDNNEEVEDLMKLQCMCANQSFDVGGATALCASCIDQKALPSDKADNMDDINEIMARCGFKSLIWTPDAAKTAPAVANVSVSASRLTASSQITTTIDFAPRPTSTQSQSGHQQKSNKHKNKHG</sequence>
<dbReference type="EMBL" id="JAUJFL010000007">
    <property type="protein sequence ID" value="KAK2599693.1"/>
    <property type="molecule type" value="Genomic_DNA"/>
</dbReference>